<evidence type="ECO:0000313" key="2">
    <source>
        <dbReference type="EMBL" id="KIN03662.1"/>
    </source>
</evidence>
<dbReference type="OrthoDB" id="424551at2759"/>
<reference evidence="2 3" key="1">
    <citation type="submission" date="2014-04" db="EMBL/GenBank/DDBJ databases">
        <authorList>
            <consortium name="DOE Joint Genome Institute"/>
            <person name="Kuo A."/>
            <person name="Martino E."/>
            <person name="Perotto S."/>
            <person name="Kohler A."/>
            <person name="Nagy L.G."/>
            <person name="Floudas D."/>
            <person name="Copeland A."/>
            <person name="Barry K.W."/>
            <person name="Cichocki N."/>
            <person name="Veneault-Fourrey C."/>
            <person name="LaButti K."/>
            <person name="Lindquist E.A."/>
            <person name="Lipzen A."/>
            <person name="Lundell T."/>
            <person name="Morin E."/>
            <person name="Murat C."/>
            <person name="Sun H."/>
            <person name="Tunlid A."/>
            <person name="Henrissat B."/>
            <person name="Grigoriev I.V."/>
            <person name="Hibbett D.S."/>
            <person name="Martin F."/>
            <person name="Nordberg H.P."/>
            <person name="Cantor M.N."/>
            <person name="Hua S.X."/>
        </authorList>
    </citation>
    <scope>NUCLEOTIDE SEQUENCE [LARGE SCALE GENOMIC DNA]</scope>
    <source>
        <strain evidence="2 3">Zn</strain>
    </source>
</reference>
<dbReference type="InterPro" id="IPR000182">
    <property type="entry name" value="GNAT_dom"/>
</dbReference>
<dbReference type="InParanoid" id="A0A0C3HMY6"/>
<keyword evidence="3" id="KW-1185">Reference proteome</keyword>
<dbReference type="HOGENOM" id="CLU_1489642_0_0_1"/>
<dbReference type="SUPFAM" id="SSF55729">
    <property type="entry name" value="Acyl-CoA N-acyltransferases (Nat)"/>
    <property type="match status" value="1"/>
</dbReference>
<dbReference type="PROSITE" id="PS51186">
    <property type="entry name" value="GNAT"/>
    <property type="match status" value="1"/>
</dbReference>
<dbReference type="GO" id="GO:0016747">
    <property type="term" value="F:acyltransferase activity, transferring groups other than amino-acyl groups"/>
    <property type="evidence" value="ECO:0007669"/>
    <property type="project" value="InterPro"/>
</dbReference>
<proteinExistence type="predicted"/>
<dbReference type="AlphaFoldDB" id="A0A0C3HMY6"/>
<protein>
    <recommendedName>
        <fullName evidence="1">N-acetyltransferase domain-containing protein</fullName>
    </recommendedName>
</protein>
<dbReference type="Pfam" id="PF00583">
    <property type="entry name" value="Acetyltransf_1"/>
    <property type="match status" value="1"/>
</dbReference>
<evidence type="ECO:0000313" key="3">
    <source>
        <dbReference type="Proteomes" id="UP000054321"/>
    </source>
</evidence>
<dbReference type="EMBL" id="KN832873">
    <property type="protein sequence ID" value="KIN03662.1"/>
    <property type="molecule type" value="Genomic_DNA"/>
</dbReference>
<reference evidence="3" key="2">
    <citation type="submission" date="2015-01" db="EMBL/GenBank/DDBJ databases">
        <title>Evolutionary Origins and Diversification of the Mycorrhizal Mutualists.</title>
        <authorList>
            <consortium name="DOE Joint Genome Institute"/>
            <consortium name="Mycorrhizal Genomics Consortium"/>
            <person name="Kohler A."/>
            <person name="Kuo A."/>
            <person name="Nagy L.G."/>
            <person name="Floudas D."/>
            <person name="Copeland A."/>
            <person name="Barry K.W."/>
            <person name="Cichocki N."/>
            <person name="Veneault-Fourrey C."/>
            <person name="LaButti K."/>
            <person name="Lindquist E.A."/>
            <person name="Lipzen A."/>
            <person name="Lundell T."/>
            <person name="Morin E."/>
            <person name="Murat C."/>
            <person name="Riley R."/>
            <person name="Ohm R."/>
            <person name="Sun H."/>
            <person name="Tunlid A."/>
            <person name="Henrissat B."/>
            <person name="Grigoriev I.V."/>
            <person name="Hibbett D.S."/>
            <person name="Martin F."/>
        </authorList>
    </citation>
    <scope>NUCLEOTIDE SEQUENCE [LARGE SCALE GENOMIC DNA]</scope>
    <source>
        <strain evidence="3">Zn</strain>
    </source>
</reference>
<sequence>MSSASLNLDSKMSFEVKYAELDDINFIIGLSGRVQEALLMSGSLQVIGPLAHKVIENSIQGEHAFLLSLNGQHIASVLVDPLDGIFPNTAEIRHDSWGVPSLSSAQWYLHALMLEPAEQGKHIGLIFLDKVLQLMKVKYQSGTVVLDCWAGNAKLQRFYSQAGFKLHGNFPENDYEIVVYTFTL</sequence>
<evidence type="ECO:0000259" key="1">
    <source>
        <dbReference type="PROSITE" id="PS51186"/>
    </source>
</evidence>
<dbReference type="Proteomes" id="UP000054321">
    <property type="component" value="Unassembled WGS sequence"/>
</dbReference>
<dbReference type="InterPro" id="IPR016181">
    <property type="entry name" value="Acyl_CoA_acyltransferase"/>
</dbReference>
<dbReference type="Gene3D" id="3.40.630.30">
    <property type="match status" value="1"/>
</dbReference>
<name>A0A0C3HMY6_OIDMZ</name>
<gene>
    <name evidence="2" type="ORF">OIDMADRAFT_51612</name>
</gene>
<organism evidence="2 3">
    <name type="scientific">Oidiodendron maius (strain Zn)</name>
    <dbReference type="NCBI Taxonomy" id="913774"/>
    <lineage>
        <taxon>Eukaryota</taxon>
        <taxon>Fungi</taxon>
        <taxon>Dikarya</taxon>
        <taxon>Ascomycota</taxon>
        <taxon>Pezizomycotina</taxon>
        <taxon>Leotiomycetes</taxon>
        <taxon>Leotiomycetes incertae sedis</taxon>
        <taxon>Myxotrichaceae</taxon>
        <taxon>Oidiodendron</taxon>
    </lineage>
</organism>
<accession>A0A0C3HMY6</accession>
<feature type="domain" description="N-acetyltransferase" evidence="1">
    <location>
        <begin position="14"/>
        <end position="184"/>
    </location>
</feature>